<dbReference type="AlphaFoldDB" id="U9UMX0"/>
<protein>
    <submittedName>
        <fullName evidence="1">Uncharacterized protein</fullName>
    </submittedName>
</protein>
<dbReference type="EMBL" id="KI276827">
    <property type="protein sequence ID" value="ESA21002.1"/>
    <property type="molecule type" value="Genomic_DNA"/>
</dbReference>
<accession>U9UMX0</accession>
<evidence type="ECO:0000313" key="1">
    <source>
        <dbReference type="EMBL" id="ESA21002.1"/>
    </source>
</evidence>
<proteinExistence type="predicted"/>
<dbReference type="HOGENOM" id="CLU_2832437_0_0_1"/>
<gene>
    <name evidence="1" type="ORF">GLOINDRAFT_17934</name>
</gene>
<sequence length="66" mass="7742">MHQDYLFYRNPGLYKPDDYRIKYELIDDTSSNSNLIDQYILESNISIYIDGSVINSGSENIMGLWE</sequence>
<reference evidence="1" key="1">
    <citation type="submission" date="2013-07" db="EMBL/GenBank/DDBJ databases">
        <title>The genome of an arbuscular mycorrhizal fungus provides insights into the evolution of the oldest plant symbiosis.</title>
        <authorList>
            <consortium name="DOE Joint Genome Institute"/>
            <person name="Tisserant E."/>
            <person name="Malbreil M."/>
            <person name="Kuo A."/>
            <person name="Kohler A."/>
            <person name="Symeonidi A."/>
            <person name="Balestrini R."/>
            <person name="Charron P."/>
            <person name="Duensing N."/>
            <person name="Frei-dit-Frey N."/>
            <person name="Gianinazzi-Pearson V."/>
            <person name="Gilbert B."/>
            <person name="Handa Y."/>
            <person name="Hijri M."/>
            <person name="Kaul R."/>
            <person name="Kawaguchi M."/>
            <person name="Krajinski F."/>
            <person name="Lammers P."/>
            <person name="Lapierre D."/>
            <person name="Masclaux F.G."/>
            <person name="Murat C."/>
            <person name="Morin E."/>
            <person name="Ndikumana S."/>
            <person name="Pagni M."/>
            <person name="Petitpierre D."/>
            <person name="Requena N."/>
            <person name="Rosikiewicz P."/>
            <person name="Riley R."/>
            <person name="Saito K."/>
            <person name="San Clemente H."/>
            <person name="Shapiro H."/>
            <person name="van Tuinen D."/>
            <person name="Becard G."/>
            <person name="Bonfante P."/>
            <person name="Paszkowski U."/>
            <person name="Shachar-Hill Y."/>
            <person name="Young J.P."/>
            <person name="Sanders I.R."/>
            <person name="Henrissat B."/>
            <person name="Rensing S.A."/>
            <person name="Grigoriev I.V."/>
            <person name="Corradi N."/>
            <person name="Roux C."/>
            <person name="Martin F."/>
        </authorList>
    </citation>
    <scope>NUCLEOTIDE SEQUENCE</scope>
    <source>
        <strain evidence="1">DAOM 197198</strain>
    </source>
</reference>
<name>U9UMX0_RHIID</name>
<organism evidence="1">
    <name type="scientific">Rhizophagus irregularis (strain DAOM 181602 / DAOM 197198 / MUCL 43194)</name>
    <name type="common">Arbuscular mycorrhizal fungus</name>
    <name type="synonym">Glomus intraradices</name>
    <dbReference type="NCBI Taxonomy" id="747089"/>
    <lineage>
        <taxon>Eukaryota</taxon>
        <taxon>Fungi</taxon>
        <taxon>Fungi incertae sedis</taxon>
        <taxon>Mucoromycota</taxon>
        <taxon>Glomeromycotina</taxon>
        <taxon>Glomeromycetes</taxon>
        <taxon>Glomerales</taxon>
        <taxon>Glomeraceae</taxon>
        <taxon>Rhizophagus</taxon>
    </lineage>
</organism>